<reference evidence="1" key="1">
    <citation type="submission" date="2021-08" db="EMBL/GenBank/DDBJ databases">
        <title>The first chromosome-level gecko genome reveals the dynamic sex chromosomes of Neotropical dwarf geckos (Sphaerodactylidae: Sphaerodactylus).</title>
        <authorList>
            <person name="Pinto B.J."/>
            <person name="Keating S.E."/>
            <person name="Gamble T."/>
        </authorList>
    </citation>
    <scope>NUCLEOTIDE SEQUENCE</scope>
    <source>
        <strain evidence="1">TG3544</strain>
    </source>
</reference>
<accession>A0ACB8FEW2</accession>
<sequence length="104" mass="11201">MVTVRYRKHTIGQAHVLRPGVNKYSTSRSQAVVARKKNKITHIQFNHLPPSSSSGDNGSPHNLPVELSPNLACKMPKVSRGSSPLLLNKVVSGLSLAIEGHSLA</sequence>
<protein>
    <submittedName>
        <fullName evidence="1">Uncharacterized protein</fullName>
    </submittedName>
</protein>
<keyword evidence="2" id="KW-1185">Reference proteome</keyword>
<gene>
    <name evidence="1" type="ORF">K3G42_002124</name>
</gene>
<evidence type="ECO:0000313" key="2">
    <source>
        <dbReference type="Proteomes" id="UP000827872"/>
    </source>
</evidence>
<organism evidence="1 2">
    <name type="scientific">Sphaerodactylus townsendi</name>
    <dbReference type="NCBI Taxonomy" id="933632"/>
    <lineage>
        <taxon>Eukaryota</taxon>
        <taxon>Metazoa</taxon>
        <taxon>Chordata</taxon>
        <taxon>Craniata</taxon>
        <taxon>Vertebrata</taxon>
        <taxon>Euteleostomi</taxon>
        <taxon>Lepidosauria</taxon>
        <taxon>Squamata</taxon>
        <taxon>Bifurcata</taxon>
        <taxon>Gekkota</taxon>
        <taxon>Sphaerodactylidae</taxon>
        <taxon>Sphaerodactylus</taxon>
    </lineage>
</organism>
<dbReference type="EMBL" id="CM037617">
    <property type="protein sequence ID" value="KAH8004043.1"/>
    <property type="molecule type" value="Genomic_DNA"/>
</dbReference>
<evidence type="ECO:0000313" key="1">
    <source>
        <dbReference type="EMBL" id="KAH8004043.1"/>
    </source>
</evidence>
<comment type="caution">
    <text evidence="1">The sequence shown here is derived from an EMBL/GenBank/DDBJ whole genome shotgun (WGS) entry which is preliminary data.</text>
</comment>
<name>A0ACB8FEW2_9SAUR</name>
<proteinExistence type="predicted"/>
<dbReference type="Proteomes" id="UP000827872">
    <property type="component" value="Linkage Group LG04"/>
</dbReference>